<dbReference type="RefSeq" id="WP_188710882.1">
    <property type="nucleotide sequence ID" value="NZ_BMHO01000001.1"/>
</dbReference>
<dbReference type="Gene3D" id="3.40.309.10">
    <property type="entry name" value="Aldehyde Dehydrogenase, Chain A, domain 2"/>
    <property type="match status" value="1"/>
</dbReference>
<evidence type="ECO:0000313" key="5">
    <source>
        <dbReference type="EMBL" id="GGD29173.1"/>
    </source>
</evidence>
<gene>
    <name evidence="5" type="ORF">GCM10010915_06640</name>
</gene>
<feature type="domain" description="Aldehyde dehydrogenase" evidence="4">
    <location>
        <begin position="38"/>
        <end position="478"/>
    </location>
</feature>
<dbReference type="PROSITE" id="PS00070">
    <property type="entry name" value="ALDEHYDE_DEHYDR_CYS"/>
    <property type="match status" value="1"/>
</dbReference>
<organism evidence="5 6">
    <name type="scientific">Microbacterium faecale</name>
    <dbReference type="NCBI Taxonomy" id="1804630"/>
    <lineage>
        <taxon>Bacteria</taxon>
        <taxon>Bacillati</taxon>
        <taxon>Actinomycetota</taxon>
        <taxon>Actinomycetes</taxon>
        <taxon>Micrococcales</taxon>
        <taxon>Microbacteriaceae</taxon>
        <taxon>Microbacterium</taxon>
    </lineage>
</organism>
<dbReference type="PROSITE" id="PS00687">
    <property type="entry name" value="ALDEHYDE_DEHYDR_GLU"/>
    <property type="match status" value="1"/>
</dbReference>
<dbReference type="GO" id="GO:0016620">
    <property type="term" value="F:oxidoreductase activity, acting on the aldehyde or oxo group of donors, NAD or NADP as acceptor"/>
    <property type="evidence" value="ECO:0007669"/>
    <property type="project" value="InterPro"/>
</dbReference>
<evidence type="ECO:0000313" key="6">
    <source>
        <dbReference type="Proteomes" id="UP000633205"/>
    </source>
</evidence>
<comment type="caution">
    <text evidence="5">The sequence shown here is derived from an EMBL/GenBank/DDBJ whole genome shotgun (WGS) entry which is preliminary data.</text>
</comment>
<keyword evidence="1 3" id="KW-0560">Oxidoreductase</keyword>
<dbReference type="InterPro" id="IPR029510">
    <property type="entry name" value="Ald_DH_CS_GLU"/>
</dbReference>
<dbReference type="InterPro" id="IPR016161">
    <property type="entry name" value="Ald_DH/histidinol_DH"/>
</dbReference>
<dbReference type="InterPro" id="IPR016160">
    <property type="entry name" value="Ald_DH_CS_CYS"/>
</dbReference>
<dbReference type="PANTHER" id="PTHR11699">
    <property type="entry name" value="ALDEHYDE DEHYDROGENASE-RELATED"/>
    <property type="match status" value="1"/>
</dbReference>
<dbReference type="SUPFAM" id="SSF53720">
    <property type="entry name" value="ALDH-like"/>
    <property type="match status" value="1"/>
</dbReference>
<evidence type="ECO:0000259" key="4">
    <source>
        <dbReference type="Pfam" id="PF00171"/>
    </source>
</evidence>
<dbReference type="Gene3D" id="3.40.605.10">
    <property type="entry name" value="Aldehyde Dehydrogenase, Chain A, domain 1"/>
    <property type="match status" value="1"/>
</dbReference>
<comment type="similarity">
    <text evidence="3">Belongs to the aldehyde dehydrogenase family.</text>
</comment>
<feature type="active site" evidence="2">
    <location>
        <position position="257"/>
    </location>
</feature>
<reference evidence="5" key="2">
    <citation type="submission" date="2020-09" db="EMBL/GenBank/DDBJ databases">
        <authorList>
            <person name="Sun Q."/>
            <person name="Zhou Y."/>
        </authorList>
    </citation>
    <scope>NUCLEOTIDE SEQUENCE</scope>
    <source>
        <strain evidence="5">CGMCC 1.15152</strain>
    </source>
</reference>
<evidence type="ECO:0000256" key="2">
    <source>
        <dbReference type="PROSITE-ProRule" id="PRU10007"/>
    </source>
</evidence>
<dbReference type="AlphaFoldDB" id="A0A916Y4C1"/>
<keyword evidence="6" id="KW-1185">Reference proteome</keyword>
<sequence>MIRPHTPESAHELAARVARDARHLIGGELVPGAVSATVAAPWDLSRSVTYLAVDNSGAQAAIRAAAHAFATDERSPERHRDVLRAMADRAEEIQEDLAALIAFENGKLMPSATMEAAAVAGSLRYWAEVHPQNETLSSGDDHVTELIRRPLGVIAAITPFNMPVLMAVNKIGAAIATGNTVVCKPSPATPLSALLFARAVADVVPAGWVNIFAGTDETGPFLSTSPDVALVSFTGSIPVGKQIMASASQELTRVQLELGGNDPAIIGPGADLDTVVPQIFRSAFGSSGQACVAAKRVYAPADLADEVADRLATLAQATRVGHPFDPEATAPVLTTRAQYEKVDAMLNEARTDAQVVFEGVRDSETGYYVHPSIVTGATNGMAIVDEEQFGPVLPVVSYATTSEVVALANATPFGLGASVWSPDDEFLTAVVPRLEAGTVWVNGLGRPSPALPFGGVKQSGIGREGGAPGIDDFSELVTITRFRPTEAV</sequence>
<dbReference type="Pfam" id="PF00171">
    <property type="entry name" value="Aldedh"/>
    <property type="match status" value="1"/>
</dbReference>
<evidence type="ECO:0000256" key="1">
    <source>
        <dbReference type="ARBA" id="ARBA00023002"/>
    </source>
</evidence>
<dbReference type="InterPro" id="IPR015590">
    <property type="entry name" value="Aldehyde_DH_dom"/>
</dbReference>
<reference evidence="5" key="1">
    <citation type="journal article" date="2014" name="Int. J. Syst. Evol. Microbiol.">
        <title>Complete genome sequence of Corynebacterium casei LMG S-19264T (=DSM 44701T), isolated from a smear-ripened cheese.</title>
        <authorList>
            <consortium name="US DOE Joint Genome Institute (JGI-PGF)"/>
            <person name="Walter F."/>
            <person name="Albersmeier A."/>
            <person name="Kalinowski J."/>
            <person name="Ruckert C."/>
        </authorList>
    </citation>
    <scope>NUCLEOTIDE SEQUENCE</scope>
    <source>
        <strain evidence="5">CGMCC 1.15152</strain>
    </source>
</reference>
<dbReference type="InterPro" id="IPR016163">
    <property type="entry name" value="Ald_DH_C"/>
</dbReference>
<dbReference type="Proteomes" id="UP000633205">
    <property type="component" value="Unassembled WGS sequence"/>
</dbReference>
<accession>A0A916Y4C1</accession>
<dbReference type="EMBL" id="BMHO01000001">
    <property type="protein sequence ID" value="GGD29173.1"/>
    <property type="molecule type" value="Genomic_DNA"/>
</dbReference>
<proteinExistence type="inferred from homology"/>
<evidence type="ECO:0000256" key="3">
    <source>
        <dbReference type="RuleBase" id="RU003345"/>
    </source>
</evidence>
<protein>
    <submittedName>
        <fullName evidence="5">Aldehyde dehydrogenase</fullName>
    </submittedName>
</protein>
<name>A0A916Y4C1_9MICO</name>
<dbReference type="InterPro" id="IPR016162">
    <property type="entry name" value="Ald_DH_N"/>
</dbReference>